<dbReference type="Proteomes" id="UP001204579">
    <property type="component" value="Unassembled WGS sequence"/>
</dbReference>
<name>A0AAW5N9I0_9BACT</name>
<accession>A0AAW5N9I0</accession>
<gene>
    <name evidence="1" type="ORF">NW209_08655</name>
</gene>
<evidence type="ECO:0000313" key="2">
    <source>
        <dbReference type="Proteomes" id="UP001204579"/>
    </source>
</evidence>
<reference evidence="1 2" key="1">
    <citation type="submission" date="2022-08" db="EMBL/GenBank/DDBJ databases">
        <authorList>
            <person name="Zeman M."/>
            <person name="Kubasova T."/>
        </authorList>
    </citation>
    <scope>NUCLEOTIDE SEQUENCE [LARGE SCALE GENOMIC DNA]</scope>
    <source>
        <strain evidence="1 2">ET62</strain>
    </source>
</reference>
<protein>
    <submittedName>
        <fullName evidence="1">Uncharacterized protein</fullName>
    </submittedName>
</protein>
<dbReference type="RefSeq" id="WP_258335774.1">
    <property type="nucleotide sequence ID" value="NZ_JANRHJ010000009.1"/>
</dbReference>
<comment type="caution">
    <text evidence="1">The sequence shown here is derived from an EMBL/GenBank/DDBJ whole genome shotgun (WGS) entry which is preliminary data.</text>
</comment>
<dbReference type="AlphaFoldDB" id="A0AAW5N9I0"/>
<keyword evidence="2" id="KW-1185">Reference proteome</keyword>
<sequence length="291" mass="34073">MTDKLEWNEGAMEQMEYIGLVEAILLPDFDDYEYPFNVSFVKATKEEAEKANASCVPLTATLCMRIFKDRYDSNKIAPKSLYKEYLNNRTIQKLLNDLELDADKFWLLILFTYDYCENLFYNGVTMKLTPVEQLTGLCEAINKSGDAPMTLTFKAGKQKTVVDSFLAIKAIAEMITNYQKEIDEDYYKNLHKRDKADESIMLKESPFIAFFARILLRFFNAQPQIREKRKKGANHSTKETDLICQLIYFLKISTNENWKEIENDMLKAYLKQYKNYKYPNNVSSIYPEFSI</sequence>
<proteinExistence type="predicted"/>
<dbReference type="EMBL" id="JANRHJ010000009">
    <property type="protein sequence ID" value="MCR8874080.1"/>
    <property type="molecule type" value="Genomic_DNA"/>
</dbReference>
<organism evidence="1 2">
    <name type="scientific">Phocaeicola barnesiae</name>
    <dbReference type="NCBI Taxonomy" id="376804"/>
    <lineage>
        <taxon>Bacteria</taxon>
        <taxon>Pseudomonadati</taxon>
        <taxon>Bacteroidota</taxon>
        <taxon>Bacteroidia</taxon>
        <taxon>Bacteroidales</taxon>
        <taxon>Bacteroidaceae</taxon>
        <taxon>Phocaeicola</taxon>
    </lineage>
</organism>
<evidence type="ECO:0000313" key="1">
    <source>
        <dbReference type="EMBL" id="MCR8874080.1"/>
    </source>
</evidence>